<reference evidence="4" key="1">
    <citation type="submission" date="2019-07" db="EMBL/GenBank/DDBJ databases">
        <title>Toxilogical consequences of a new and cryptic species of cyanobacteria (Komarekiella delphini-convector) recovered from the epidermis of a bottlenose dolphin and 1500 ft. in the air.</title>
        <authorList>
            <person name="Brown A.O."/>
            <person name="Dvorak P."/>
            <person name="Villanueva C.D."/>
            <person name="Foss A.J."/>
            <person name="Garvey A.D."/>
            <person name="Gibson Q.A."/>
            <person name="Johansen J.R."/>
            <person name="Casamatta D.A."/>
        </authorList>
    </citation>
    <scope>NUCLEOTIDE SEQUENCE</scope>
    <source>
        <strain evidence="4">SJRDD-AB1</strain>
    </source>
</reference>
<dbReference type="PROSITE" id="PS51471">
    <property type="entry name" value="FE2OG_OXY"/>
    <property type="match status" value="1"/>
</dbReference>
<dbReference type="EMBL" id="VJXY01000039">
    <property type="protein sequence ID" value="MBD6619324.1"/>
    <property type="molecule type" value="Genomic_DNA"/>
</dbReference>
<dbReference type="GO" id="GO:0016491">
    <property type="term" value="F:oxidoreductase activity"/>
    <property type="evidence" value="ECO:0007669"/>
    <property type="project" value="UniProtKB-KW"/>
</dbReference>
<evidence type="ECO:0000256" key="2">
    <source>
        <dbReference type="RuleBase" id="RU003682"/>
    </source>
</evidence>
<dbReference type="Proteomes" id="UP001165986">
    <property type="component" value="Unassembled WGS sequence"/>
</dbReference>
<dbReference type="RefSeq" id="WP_191760521.1">
    <property type="nucleotide sequence ID" value="NZ_VJXY01000039.1"/>
</dbReference>
<dbReference type="InterPro" id="IPR027443">
    <property type="entry name" value="IPNS-like_sf"/>
</dbReference>
<name>A0AA40T1R7_9NOST</name>
<feature type="domain" description="Fe2OG dioxygenase" evidence="3">
    <location>
        <begin position="177"/>
        <end position="283"/>
    </location>
</feature>
<dbReference type="InterPro" id="IPR026992">
    <property type="entry name" value="DIOX_N"/>
</dbReference>
<comment type="caution">
    <text evidence="4">The sequence shown here is derived from an EMBL/GenBank/DDBJ whole genome shotgun (WGS) entry which is preliminary data.</text>
</comment>
<dbReference type="GO" id="GO:0046872">
    <property type="term" value="F:metal ion binding"/>
    <property type="evidence" value="ECO:0007669"/>
    <property type="project" value="UniProtKB-KW"/>
</dbReference>
<sequence length="329" mass="37101">MIPINELPKESIVSTQIPVIDFHSFITGDTYAKEAVAAQIASALQEMGCFYLKNHDIPTTLIAQTFAQAKHFFALSLKEKKQIALTEKCHRGYIPMGMSSILSEQFYFGREMNPEELDKLDHPFHKSNQWLQSQPEFREVMLQFFAACHTSTLKVLEALAIALKLPESYFAELHSEQNHAMGLHHYPGTSEPPKTQDIQLGEHTDGNTITYVFQHEVEGLEICTKTGERIPVPLIPDTVVVMAGEILQRWTNDKVYATKHQVAIPFASQHIQPRYSFAFFASPNNDAEIACPESCLGANETAKYPPIITSEFYTQRNNNNTSILISPKN</sequence>
<comment type="similarity">
    <text evidence="2">Belongs to the iron/ascorbate-dependent oxidoreductase family.</text>
</comment>
<dbReference type="SUPFAM" id="SSF51197">
    <property type="entry name" value="Clavaminate synthase-like"/>
    <property type="match status" value="1"/>
</dbReference>
<keyword evidence="2" id="KW-0479">Metal-binding</keyword>
<comment type="pathway">
    <text evidence="1">Antibiotic biosynthesis.</text>
</comment>
<dbReference type="PRINTS" id="PR00682">
    <property type="entry name" value="IPNSYNTHASE"/>
</dbReference>
<keyword evidence="2" id="KW-0408">Iron</keyword>
<evidence type="ECO:0000313" key="4">
    <source>
        <dbReference type="EMBL" id="MBD6619324.1"/>
    </source>
</evidence>
<dbReference type="InterPro" id="IPR050231">
    <property type="entry name" value="Iron_ascorbate_oxido_reductase"/>
</dbReference>
<dbReference type="AlphaFoldDB" id="A0AA40T1R7"/>
<evidence type="ECO:0000256" key="1">
    <source>
        <dbReference type="ARBA" id="ARBA00004792"/>
    </source>
</evidence>
<dbReference type="Pfam" id="PF14226">
    <property type="entry name" value="DIOX_N"/>
    <property type="match status" value="1"/>
</dbReference>
<accession>A0AA40T1R7</accession>
<dbReference type="Gene3D" id="2.60.120.330">
    <property type="entry name" value="B-lactam Antibiotic, Isopenicillin N Synthase, Chain"/>
    <property type="match status" value="1"/>
</dbReference>
<dbReference type="PANTHER" id="PTHR47990">
    <property type="entry name" value="2-OXOGLUTARATE (2OG) AND FE(II)-DEPENDENT OXYGENASE SUPERFAMILY PROTEIN-RELATED"/>
    <property type="match status" value="1"/>
</dbReference>
<dbReference type="Pfam" id="PF03171">
    <property type="entry name" value="2OG-FeII_Oxy"/>
    <property type="match status" value="1"/>
</dbReference>
<protein>
    <submittedName>
        <fullName evidence="4">Isopenicillin N synthase family oxygenase</fullName>
    </submittedName>
</protein>
<evidence type="ECO:0000313" key="5">
    <source>
        <dbReference type="Proteomes" id="UP001165986"/>
    </source>
</evidence>
<dbReference type="InterPro" id="IPR005123">
    <property type="entry name" value="Oxoglu/Fe-dep_dioxygenase_dom"/>
</dbReference>
<organism evidence="4 5">
    <name type="scientific">Komarekiella delphini-convector SJRDD-AB1</name>
    <dbReference type="NCBI Taxonomy" id="2593771"/>
    <lineage>
        <taxon>Bacteria</taxon>
        <taxon>Bacillati</taxon>
        <taxon>Cyanobacteriota</taxon>
        <taxon>Cyanophyceae</taxon>
        <taxon>Nostocales</taxon>
        <taxon>Nostocaceae</taxon>
        <taxon>Komarekiella</taxon>
        <taxon>Komarekiella delphini-convector</taxon>
    </lineage>
</organism>
<dbReference type="InterPro" id="IPR044861">
    <property type="entry name" value="IPNS-like_FE2OG_OXY"/>
</dbReference>
<gene>
    <name evidence="4" type="ORF">FNW02_26725</name>
</gene>
<proteinExistence type="inferred from homology"/>
<evidence type="ECO:0000259" key="3">
    <source>
        <dbReference type="PROSITE" id="PS51471"/>
    </source>
</evidence>
<keyword evidence="5" id="KW-1185">Reference proteome</keyword>
<keyword evidence="2" id="KW-0560">Oxidoreductase</keyword>